<evidence type="ECO:0000256" key="5">
    <source>
        <dbReference type="ARBA" id="ARBA00023288"/>
    </source>
</evidence>
<feature type="signal peptide" evidence="7">
    <location>
        <begin position="1"/>
        <end position="20"/>
    </location>
</feature>
<comment type="similarity">
    <text evidence="6">Belongs to the BamD family.</text>
</comment>
<organism evidence="9 10">
    <name type="scientific">Vogesella aquatica</name>
    <dbReference type="NCBI Taxonomy" id="2984206"/>
    <lineage>
        <taxon>Bacteria</taxon>
        <taxon>Pseudomonadati</taxon>
        <taxon>Pseudomonadota</taxon>
        <taxon>Betaproteobacteria</taxon>
        <taxon>Neisseriales</taxon>
        <taxon>Chromobacteriaceae</taxon>
        <taxon>Vogesella</taxon>
    </lineage>
</organism>
<evidence type="ECO:0000256" key="3">
    <source>
        <dbReference type="ARBA" id="ARBA00023139"/>
    </source>
</evidence>
<evidence type="ECO:0000313" key="9">
    <source>
        <dbReference type="EMBL" id="MDC7718641.1"/>
    </source>
</evidence>
<comment type="caution">
    <text evidence="9">The sequence shown here is derived from an EMBL/GenBank/DDBJ whole genome shotgun (WGS) entry which is preliminary data.</text>
</comment>
<feature type="domain" description="Outer membrane lipoprotein BamD-like" evidence="8">
    <location>
        <begin position="31"/>
        <end position="234"/>
    </location>
</feature>
<evidence type="ECO:0000256" key="7">
    <source>
        <dbReference type="SAM" id="SignalP"/>
    </source>
</evidence>
<keyword evidence="10" id="KW-1185">Reference proteome</keyword>
<keyword evidence="5 6" id="KW-0449">Lipoprotein</keyword>
<keyword evidence="2 6" id="KW-0472">Membrane</keyword>
<dbReference type="InterPro" id="IPR011990">
    <property type="entry name" value="TPR-like_helical_dom_sf"/>
</dbReference>
<evidence type="ECO:0000256" key="2">
    <source>
        <dbReference type="ARBA" id="ARBA00023136"/>
    </source>
</evidence>
<dbReference type="Pfam" id="PF13525">
    <property type="entry name" value="YfiO"/>
    <property type="match status" value="1"/>
</dbReference>
<reference evidence="9 10" key="1">
    <citation type="submission" date="2023-01" db="EMBL/GenBank/DDBJ databases">
        <title>Novel species of the genus Vogesella isolated from rivers.</title>
        <authorList>
            <person name="Lu H."/>
        </authorList>
    </citation>
    <scope>NUCLEOTIDE SEQUENCE [LARGE SCALE GENOMIC DNA]</scope>
    <source>
        <strain evidence="9 10">DC21W</strain>
    </source>
</reference>
<dbReference type="SUPFAM" id="SSF48452">
    <property type="entry name" value="TPR-like"/>
    <property type="match status" value="1"/>
</dbReference>
<evidence type="ECO:0000313" key="10">
    <source>
        <dbReference type="Proteomes" id="UP001219956"/>
    </source>
</evidence>
<evidence type="ECO:0000256" key="6">
    <source>
        <dbReference type="HAMAP-Rule" id="MF_00922"/>
    </source>
</evidence>
<evidence type="ECO:0000259" key="8">
    <source>
        <dbReference type="Pfam" id="PF13525"/>
    </source>
</evidence>
<comment type="function">
    <text evidence="6">Part of the outer membrane protein assembly complex, which is involved in assembly and insertion of beta-barrel proteins into the outer membrane.</text>
</comment>
<evidence type="ECO:0000256" key="1">
    <source>
        <dbReference type="ARBA" id="ARBA00022729"/>
    </source>
</evidence>
<name>A0ABT5J2F0_9NEIS</name>
<dbReference type="HAMAP" id="MF_00922">
    <property type="entry name" value="OM_assembly_BamD"/>
    <property type="match status" value="1"/>
</dbReference>
<dbReference type="Gene3D" id="1.25.40.10">
    <property type="entry name" value="Tetratricopeptide repeat domain"/>
    <property type="match status" value="1"/>
</dbReference>
<protein>
    <recommendedName>
        <fullName evidence="6">Outer membrane protein assembly factor BamD</fullName>
    </recommendedName>
</protein>
<dbReference type="EMBL" id="JAQQLF010000023">
    <property type="protein sequence ID" value="MDC7718641.1"/>
    <property type="molecule type" value="Genomic_DNA"/>
</dbReference>
<keyword evidence="4 6" id="KW-0998">Cell outer membrane</keyword>
<dbReference type="CDD" id="cd15830">
    <property type="entry name" value="BamD"/>
    <property type="match status" value="1"/>
</dbReference>
<dbReference type="PROSITE" id="PS51257">
    <property type="entry name" value="PROKAR_LIPOPROTEIN"/>
    <property type="match status" value="1"/>
</dbReference>
<keyword evidence="3 6" id="KW-0564">Palmitate</keyword>
<evidence type="ECO:0000256" key="4">
    <source>
        <dbReference type="ARBA" id="ARBA00023237"/>
    </source>
</evidence>
<sequence length="263" mass="30172">MKKSFVALLAVVLMAGCATVEPQDETRGWTVDQIYSEARDELNGGNYTRALKLYETLQARFPYGRHAQQALMDQAYTHYKDSEPELAIAAANRFLRLYPAHASADYMYYLKGLVHYNDDTSFLARTTGQDISERDPKAARDSFNDFRELITRYPQSRYAEDASQKMQYLAAALGGHEMHVARYYMKREAWLAAANRAQSVVQEYANTGHNEEALAVMEQAYGKLGMTALQADTRRILALNFPQSAYLTQPWEYRGQPWWKFWG</sequence>
<dbReference type="PANTHER" id="PTHR37423:SF1">
    <property type="entry name" value="OUTER MEMBRANE PROTEIN ASSEMBLY FACTOR BAMD"/>
    <property type="match status" value="1"/>
</dbReference>
<feature type="chain" id="PRO_5045330588" description="Outer membrane protein assembly factor BamD" evidence="7">
    <location>
        <begin position="21"/>
        <end position="263"/>
    </location>
</feature>
<dbReference type="Proteomes" id="UP001219956">
    <property type="component" value="Unassembled WGS sequence"/>
</dbReference>
<comment type="subcellular location">
    <subcellularLocation>
        <location evidence="6">Cell outer membrane</location>
        <topology evidence="6">Lipid-anchor</topology>
    </subcellularLocation>
</comment>
<comment type="subunit">
    <text evidence="6">Part of the Bam complex.</text>
</comment>
<dbReference type="InterPro" id="IPR039565">
    <property type="entry name" value="BamD-like"/>
</dbReference>
<accession>A0ABT5J2F0</accession>
<proteinExistence type="inferred from homology"/>
<gene>
    <name evidence="6" type="primary">bamD</name>
    <name evidence="9" type="ORF">PQU95_15660</name>
</gene>
<dbReference type="PANTHER" id="PTHR37423">
    <property type="entry name" value="SOLUBLE LYTIC MUREIN TRANSGLYCOSYLASE-RELATED"/>
    <property type="match status" value="1"/>
</dbReference>
<dbReference type="RefSeq" id="WP_272752880.1">
    <property type="nucleotide sequence ID" value="NZ_JAQQLF010000023.1"/>
</dbReference>
<dbReference type="InterPro" id="IPR017689">
    <property type="entry name" value="BamD"/>
</dbReference>
<dbReference type="NCBIfam" id="TIGR03302">
    <property type="entry name" value="OM_YfiO"/>
    <property type="match status" value="1"/>
</dbReference>
<keyword evidence="1 6" id="KW-0732">Signal</keyword>